<proteinExistence type="predicted"/>
<dbReference type="SUPFAM" id="SSF56784">
    <property type="entry name" value="HAD-like"/>
    <property type="match status" value="1"/>
</dbReference>
<protein>
    <submittedName>
        <fullName evidence="4">Putative hydrolase of the HAD superfamily</fullName>
    </submittedName>
</protein>
<feature type="compositionally biased region" description="Basic residues" evidence="3">
    <location>
        <begin position="264"/>
        <end position="275"/>
    </location>
</feature>
<dbReference type="SFLD" id="SFLDG01129">
    <property type="entry name" value="C1.5:_HAD__Beta-PGM__Phosphata"/>
    <property type="match status" value="1"/>
</dbReference>
<dbReference type="EMBL" id="VIWY01000005">
    <property type="protein sequence ID" value="TWG12292.1"/>
    <property type="molecule type" value="Genomic_DNA"/>
</dbReference>
<dbReference type="AlphaFoldDB" id="A0A561VKZ7"/>
<dbReference type="Gene3D" id="3.40.50.1000">
    <property type="entry name" value="HAD superfamily/HAD-like"/>
    <property type="match status" value="1"/>
</dbReference>
<gene>
    <name evidence="4" type="ORF">FHX34_105159</name>
</gene>
<dbReference type="PANTHER" id="PTHR46470">
    <property type="entry name" value="N-ACYLNEURAMINATE-9-PHOSPHATASE"/>
    <property type="match status" value="1"/>
</dbReference>
<comment type="caution">
    <text evidence="4">The sequence shown here is derived from an EMBL/GenBank/DDBJ whole genome shotgun (WGS) entry which is preliminary data.</text>
</comment>
<dbReference type="RefSeq" id="WP_249040736.1">
    <property type="nucleotide sequence ID" value="NZ_VIWY01000005.1"/>
</dbReference>
<evidence type="ECO:0000313" key="4">
    <source>
        <dbReference type="EMBL" id="TWG12292.1"/>
    </source>
</evidence>
<keyword evidence="2" id="KW-0460">Magnesium</keyword>
<keyword evidence="1 4" id="KW-0378">Hydrolase</keyword>
<accession>A0A561VKZ7</accession>
<evidence type="ECO:0000313" key="5">
    <source>
        <dbReference type="Proteomes" id="UP000320239"/>
    </source>
</evidence>
<dbReference type="SFLD" id="SFLDS00003">
    <property type="entry name" value="Haloacid_Dehalogenase"/>
    <property type="match status" value="1"/>
</dbReference>
<evidence type="ECO:0000256" key="3">
    <source>
        <dbReference type="SAM" id="MobiDB-lite"/>
    </source>
</evidence>
<feature type="region of interest" description="Disordered" evidence="3">
    <location>
        <begin position="239"/>
        <end position="284"/>
    </location>
</feature>
<evidence type="ECO:0000256" key="2">
    <source>
        <dbReference type="ARBA" id="ARBA00022842"/>
    </source>
</evidence>
<dbReference type="InterPro" id="IPR051400">
    <property type="entry name" value="HAD-like_hydrolase"/>
</dbReference>
<dbReference type="InterPro" id="IPR036412">
    <property type="entry name" value="HAD-like_sf"/>
</dbReference>
<dbReference type="InterPro" id="IPR023214">
    <property type="entry name" value="HAD_sf"/>
</dbReference>
<evidence type="ECO:0000256" key="1">
    <source>
        <dbReference type="ARBA" id="ARBA00022801"/>
    </source>
</evidence>
<dbReference type="GO" id="GO:0016787">
    <property type="term" value="F:hydrolase activity"/>
    <property type="evidence" value="ECO:0007669"/>
    <property type="project" value="UniProtKB-KW"/>
</dbReference>
<sequence length="284" mass="29665">MGAVTALRRPPAAVVVDLDDTLYPQAAYLYGAARAVGRAGAAAGLDPFRLGRAVRRQLIAGSDRGGTIDRALAAYGLPPDRAGRLVPALVAAFTAYRPRRLPHYPGVPEALTRLRERYRLVCLTDGNPVIQRAKLAATGLSGWFDAVVITDELGGRAARKPDPGGLRHAAGLLGVAPRELVVIGDRPGKDVAVAVALGARSIRVRTGEYAAAPDEPAATAVVADLTAAAALLLCGRGGPARSRWGADRGRGADPATLGPAPRGAGHHRDRQHRGDRRQLPRSSP</sequence>
<dbReference type="Proteomes" id="UP000320239">
    <property type="component" value="Unassembled WGS sequence"/>
</dbReference>
<dbReference type="Pfam" id="PF00702">
    <property type="entry name" value="Hydrolase"/>
    <property type="match status" value="1"/>
</dbReference>
<name>A0A561VKZ7_ACTTI</name>
<keyword evidence="5" id="KW-1185">Reference proteome</keyword>
<organism evidence="4 5">
    <name type="scientific">Actinoplanes teichomyceticus</name>
    <dbReference type="NCBI Taxonomy" id="1867"/>
    <lineage>
        <taxon>Bacteria</taxon>
        <taxon>Bacillati</taxon>
        <taxon>Actinomycetota</taxon>
        <taxon>Actinomycetes</taxon>
        <taxon>Micromonosporales</taxon>
        <taxon>Micromonosporaceae</taxon>
        <taxon>Actinoplanes</taxon>
    </lineage>
</organism>
<reference evidence="4 5" key="1">
    <citation type="submission" date="2019-06" db="EMBL/GenBank/DDBJ databases">
        <title>Sequencing the genomes of 1000 actinobacteria strains.</title>
        <authorList>
            <person name="Klenk H.-P."/>
        </authorList>
    </citation>
    <scope>NUCLEOTIDE SEQUENCE [LARGE SCALE GENOMIC DNA]</scope>
    <source>
        <strain evidence="4 5">DSM 43866</strain>
    </source>
</reference>